<evidence type="ECO:0000256" key="1">
    <source>
        <dbReference type="SAM" id="SignalP"/>
    </source>
</evidence>
<dbReference type="AlphaFoldDB" id="A0A9W3K6I6"/>
<dbReference type="Proteomes" id="UP000032866">
    <property type="component" value="Chromosome 2"/>
</dbReference>
<reference evidence="2 3" key="1">
    <citation type="journal article" date="2012" name="J. Bacteriol.">
        <title>Complete Genome Sequence of Burkholderia sp. Strain GG4, a Betaproteobacterium That Reduces 3-Oxo-N-Acylhomoserine Lactones and Produces Different N-Acylhomoserine Lactones.</title>
        <authorList>
            <person name="Hong K.W."/>
            <person name="Koh C.L."/>
            <person name="Sam C.K."/>
            <person name="Yin W.F."/>
            <person name="Chan K.G."/>
        </authorList>
    </citation>
    <scope>NUCLEOTIDE SEQUENCE [LARGE SCALE GENOMIC DNA]</scope>
    <source>
        <strain evidence="2 3">GG4</strain>
    </source>
</reference>
<feature type="chain" id="PRO_5040876476" evidence="1">
    <location>
        <begin position="32"/>
        <end position="177"/>
    </location>
</feature>
<dbReference type="RefSeq" id="WP_014900383.1">
    <property type="nucleotide sequence ID" value="NC_018514.1"/>
</dbReference>
<gene>
    <name evidence="2" type="ORF">GEM_5243</name>
</gene>
<evidence type="ECO:0000313" key="3">
    <source>
        <dbReference type="Proteomes" id="UP000032866"/>
    </source>
</evidence>
<protein>
    <submittedName>
        <fullName evidence="2">Uncharacterized protein</fullName>
    </submittedName>
</protein>
<proteinExistence type="predicted"/>
<name>A0A9W3K6I6_BURCE</name>
<evidence type="ECO:0000313" key="2">
    <source>
        <dbReference type="EMBL" id="AFQ51628.1"/>
    </source>
</evidence>
<dbReference type="KEGG" id="bct:GEM_5243"/>
<dbReference type="EMBL" id="CP003775">
    <property type="protein sequence ID" value="AFQ51628.1"/>
    <property type="molecule type" value="Genomic_DNA"/>
</dbReference>
<sequence length="177" mass="19106">MKTTLVAHSRAPLLVATVVGAMMLGAHPAQAQQKSPISYQVSAGNSKYTDKHEIDVGDVPGHRMRVFQLHRTFPKDTAAFSGVPVKEQTTTGEAELPDGPVVAYVVYTLANGDKIFGRYEGTGQYAGDRLTVVGNTILTGGTGKFKTLRGLLHNSTIVQPSKDINETKAEGTYWMQE</sequence>
<organism evidence="2 3">
    <name type="scientific">Burkholderia cepacia GG4</name>
    <dbReference type="NCBI Taxonomy" id="1009846"/>
    <lineage>
        <taxon>Bacteria</taxon>
        <taxon>Pseudomonadati</taxon>
        <taxon>Pseudomonadota</taxon>
        <taxon>Betaproteobacteria</taxon>
        <taxon>Burkholderiales</taxon>
        <taxon>Burkholderiaceae</taxon>
        <taxon>Burkholderia</taxon>
        <taxon>Burkholderia cepacia complex</taxon>
    </lineage>
</organism>
<accession>A0A9W3K6I6</accession>
<feature type="signal peptide" evidence="1">
    <location>
        <begin position="1"/>
        <end position="31"/>
    </location>
</feature>
<keyword evidence="1" id="KW-0732">Signal</keyword>